<evidence type="ECO:0000313" key="3">
    <source>
        <dbReference type="Proteomes" id="UP001161405"/>
    </source>
</evidence>
<dbReference type="InterPro" id="IPR036895">
    <property type="entry name" value="Uracil-DNA_glycosylase-like_sf"/>
</dbReference>
<dbReference type="EMBL" id="BSNI01000002">
    <property type="protein sequence ID" value="GLQ16501.1"/>
    <property type="molecule type" value="Genomic_DNA"/>
</dbReference>
<dbReference type="SMART" id="SM00987">
    <property type="entry name" value="UreE_C"/>
    <property type="match status" value="1"/>
</dbReference>
<dbReference type="SUPFAM" id="SSF52141">
    <property type="entry name" value="Uracil-DNA glycosylase-like"/>
    <property type="match status" value="1"/>
</dbReference>
<keyword evidence="3" id="KW-1185">Reference proteome</keyword>
<name>A0ABQ5UN89_9HYPH</name>
<reference evidence="2" key="1">
    <citation type="journal article" date="2014" name="Int. J. Syst. Evol. Microbiol.">
        <title>Complete genome of a new Firmicutes species belonging to the dominant human colonic microbiota ('Ruminococcus bicirculans') reveals two chromosomes and a selective capacity to utilize plant glucans.</title>
        <authorList>
            <consortium name="NISC Comparative Sequencing Program"/>
            <person name="Wegmann U."/>
            <person name="Louis P."/>
            <person name="Goesmann A."/>
            <person name="Henrissat B."/>
            <person name="Duncan S.H."/>
            <person name="Flint H.J."/>
        </authorList>
    </citation>
    <scope>NUCLEOTIDE SEQUENCE</scope>
    <source>
        <strain evidence="2">NBRC 107169</strain>
    </source>
</reference>
<protein>
    <submittedName>
        <fullName evidence="2">IclR family transcriptional regulator</fullName>
    </submittedName>
</protein>
<reference evidence="2" key="2">
    <citation type="submission" date="2023-01" db="EMBL/GenBank/DDBJ databases">
        <title>Draft genome sequence of Maritalea porphyrae strain NBRC 107169.</title>
        <authorList>
            <person name="Sun Q."/>
            <person name="Mori K."/>
        </authorList>
    </citation>
    <scope>NUCLEOTIDE SEQUENCE</scope>
    <source>
        <strain evidence="2">NBRC 107169</strain>
    </source>
</reference>
<proteinExistence type="predicted"/>
<dbReference type="Gene3D" id="3.40.470.10">
    <property type="entry name" value="Uracil-DNA glycosylase-like domain"/>
    <property type="match status" value="1"/>
</dbReference>
<sequence>MALESLLAEISQCTICAPHLPHGPRPVLQVSSTAKVLIAGQAPGRIVHQTGKPFDDKSGERLRDWLGVTPDQFYNPDLFAIVPMGFCFPGTGKSGDLPPRSECRATWHDQLFKQMPQLELRLIIGAYALDYHLGARQSKTLTETVKRWREFMPTHLPLPHPSPRNNIWLKRNAWFENEVVPKLQRRVRELIG</sequence>
<comment type="caution">
    <text evidence="2">The sequence shown here is derived from an EMBL/GenBank/DDBJ whole genome shotgun (WGS) entry which is preliminary data.</text>
</comment>
<dbReference type="CDD" id="cd10033">
    <property type="entry name" value="UDG_like"/>
    <property type="match status" value="1"/>
</dbReference>
<evidence type="ECO:0000313" key="2">
    <source>
        <dbReference type="EMBL" id="GLQ16501.1"/>
    </source>
</evidence>
<gene>
    <name evidence="2" type="ORF">GCM10007879_07500</name>
</gene>
<dbReference type="PANTHER" id="PTHR42160:SF1">
    <property type="entry name" value="URACIL-DNA GLYCOSYLASE SUPERFAMILY PROTEIN"/>
    <property type="match status" value="1"/>
</dbReference>
<dbReference type="PANTHER" id="PTHR42160">
    <property type="entry name" value="URACIL-DNA GLYCOSYLASE SUPERFAMILY PROTEIN"/>
    <property type="match status" value="1"/>
</dbReference>
<organism evidence="2 3">
    <name type="scientific">Maritalea porphyrae</name>
    <dbReference type="NCBI Taxonomy" id="880732"/>
    <lineage>
        <taxon>Bacteria</taxon>
        <taxon>Pseudomonadati</taxon>
        <taxon>Pseudomonadota</taxon>
        <taxon>Alphaproteobacteria</taxon>
        <taxon>Hyphomicrobiales</taxon>
        <taxon>Devosiaceae</taxon>
        <taxon>Maritalea</taxon>
    </lineage>
</organism>
<evidence type="ECO:0000259" key="1">
    <source>
        <dbReference type="SMART" id="SM00986"/>
    </source>
</evidence>
<dbReference type="Proteomes" id="UP001161405">
    <property type="component" value="Unassembled WGS sequence"/>
</dbReference>
<dbReference type="InterPro" id="IPR047124">
    <property type="entry name" value="HI_0220.2"/>
</dbReference>
<accession>A0ABQ5UN89</accession>
<dbReference type="RefSeq" id="WP_284362147.1">
    <property type="nucleotide sequence ID" value="NZ_BSNI01000002.1"/>
</dbReference>
<dbReference type="SMART" id="SM00986">
    <property type="entry name" value="UDG"/>
    <property type="match status" value="1"/>
</dbReference>
<dbReference type="Pfam" id="PF03167">
    <property type="entry name" value="UDG"/>
    <property type="match status" value="1"/>
</dbReference>
<feature type="domain" description="Uracil-DNA glycosylase-like" evidence="1">
    <location>
        <begin position="27"/>
        <end position="184"/>
    </location>
</feature>
<dbReference type="InterPro" id="IPR005122">
    <property type="entry name" value="Uracil-DNA_glycosylase-like"/>
</dbReference>